<dbReference type="CDD" id="cd07567">
    <property type="entry name" value="biotinidase_like"/>
    <property type="match status" value="1"/>
</dbReference>
<name>A0ABY7DCK0_MYAAR</name>
<keyword evidence="4" id="KW-0325">Glycoprotein</keyword>
<evidence type="ECO:0000256" key="2">
    <source>
        <dbReference type="ARBA" id="ARBA00022729"/>
    </source>
</evidence>
<keyword evidence="2" id="KW-0732">Signal</keyword>
<protein>
    <submittedName>
        <fullName evidence="6">VNN1-like protein</fullName>
    </submittedName>
</protein>
<dbReference type="InterPro" id="IPR040154">
    <property type="entry name" value="Biotinidase/VNN"/>
</dbReference>
<dbReference type="InterPro" id="IPR012101">
    <property type="entry name" value="Biotinidase-like_euk"/>
</dbReference>
<dbReference type="EMBL" id="CP111012">
    <property type="protein sequence ID" value="WAQ95028.1"/>
    <property type="molecule type" value="Genomic_DNA"/>
</dbReference>
<evidence type="ECO:0000259" key="5">
    <source>
        <dbReference type="PROSITE" id="PS50263"/>
    </source>
</evidence>
<dbReference type="InterPro" id="IPR043957">
    <property type="entry name" value="Vanin_C"/>
</dbReference>
<dbReference type="SUPFAM" id="SSF56317">
    <property type="entry name" value="Carbon-nitrogen hydrolase"/>
    <property type="match status" value="1"/>
</dbReference>
<dbReference type="PANTHER" id="PTHR10609">
    <property type="entry name" value="BIOTINIDASE-RELATED"/>
    <property type="match status" value="1"/>
</dbReference>
<dbReference type="Gene3D" id="3.60.110.10">
    <property type="entry name" value="Carbon-nitrogen hydrolase"/>
    <property type="match status" value="1"/>
</dbReference>
<dbReference type="InterPro" id="IPR036526">
    <property type="entry name" value="C-N_Hydrolase_sf"/>
</dbReference>
<feature type="domain" description="CN hydrolase" evidence="5">
    <location>
        <begin position="61"/>
        <end position="332"/>
    </location>
</feature>
<keyword evidence="7" id="KW-1185">Reference proteome</keyword>
<proteinExistence type="inferred from homology"/>
<gene>
    <name evidence="6" type="ORF">MAR_007499</name>
</gene>
<dbReference type="PANTHER" id="PTHR10609:SF27">
    <property type="entry name" value="CN HYDROLASE DOMAIN-CONTAINING PROTEIN-RELATED"/>
    <property type="match status" value="1"/>
</dbReference>
<comment type="similarity">
    <text evidence="1">Belongs to the carbon-nitrogen hydrolase superfamily. BTD/VNN family.</text>
</comment>
<reference evidence="6" key="1">
    <citation type="submission" date="2022-11" db="EMBL/GenBank/DDBJ databases">
        <title>Centuries of genome instability and evolution in soft-shell clam transmissible cancer (bioRxiv).</title>
        <authorList>
            <person name="Hart S.F.M."/>
            <person name="Yonemitsu M.A."/>
            <person name="Giersch R.M."/>
            <person name="Beal B.F."/>
            <person name="Arriagada G."/>
            <person name="Davis B.W."/>
            <person name="Ostrander E.A."/>
            <person name="Goff S.P."/>
            <person name="Metzger M.J."/>
        </authorList>
    </citation>
    <scope>NUCLEOTIDE SEQUENCE</scope>
    <source>
        <strain evidence="6">MELC-2E11</strain>
        <tissue evidence="6">Siphon/mantle</tissue>
    </source>
</reference>
<keyword evidence="3" id="KW-0378">Hydrolase</keyword>
<dbReference type="InterPro" id="IPR003010">
    <property type="entry name" value="C-N_Hydrolase"/>
</dbReference>
<evidence type="ECO:0000256" key="1">
    <source>
        <dbReference type="ARBA" id="ARBA00008225"/>
    </source>
</evidence>
<evidence type="ECO:0000256" key="4">
    <source>
        <dbReference type="ARBA" id="ARBA00023180"/>
    </source>
</evidence>
<evidence type="ECO:0000313" key="6">
    <source>
        <dbReference type="EMBL" id="WAQ95028.1"/>
    </source>
</evidence>
<evidence type="ECO:0000256" key="3">
    <source>
        <dbReference type="ARBA" id="ARBA00022801"/>
    </source>
</evidence>
<organism evidence="6 7">
    <name type="scientific">Mya arenaria</name>
    <name type="common">Soft-shell clam</name>
    <dbReference type="NCBI Taxonomy" id="6604"/>
    <lineage>
        <taxon>Eukaryota</taxon>
        <taxon>Metazoa</taxon>
        <taxon>Spiralia</taxon>
        <taxon>Lophotrochozoa</taxon>
        <taxon>Mollusca</taxon>
        <taxon>Bivalvia</taxon>
        <taxon>Autobranchia</taxon>
        <taxon>Heteroconchia</taxon>
        <taxon>Euheterodonta</taxon>
        <taxon>Imparidentia</taxon>
        <taxon>Neoheterodontei</taxon>
        <taxon>Myida</taxon>
        <taxon>Myoidea</taxon>
        <taxon>Myidae</taxon>
        <taxon>Mya</taxon>
    </lineage>
</organism>
<evidence type="ECO:0000313" key="7">
    <source>
        <dbReference type="Proteomes" id="UP001164746"/>
    </source>
</evidence>
<sequence>MFQCYIKGASWCALIIFIIVLNYPNVVDSFIFPAGDARNNFTTKRTFIAAVYEHAVVLPPHTLAPVSRQKAVNNMMVNIRVYQERAKEAASQNADILVFPEDGVYGMDWSGRRQFLFPYLEYIPDPAELQWNPCDNPGLFPDTEIQQSLSCMAKENNLYVVANVGDKQPCNQTADPHCPHTGFFQYNTDVVYAPDGTLVMKYHKYNLFFENQFDKPPNGGVPVFETPFGRFGVFTCFDILFEHPPIDLITIHNVTSIAFPTAWMDAGPFFNSIQFHSAFAAGHRVNVLAANIHYPEKRFHGSGIYTPSGAAAFYYNSTVKSVPKLLVKEIPVVGRIDELSSNSRDGLIKPGSVLRFSGNLFTADLFHDKFNLVRLTDASGHNEVCHNKICCHASYRTTHMSTQGEHFSNTTDGQYFALGAFDGLHTYQGSYYIQVCTIIRCKGQGSARQCNDEVDSPMTVDMMRFELSGNFSTPFIYPEVLLQREGDFGLTSYPNLWSYAGGRLTSDHQLNYPLNVAALFGRCYDWD</sequence>
<dbReference type="Pfam" id="PF19018">
    <property type="entry name" value="Vanin_C"/>
    <property type="match status" value="1"/>
</dbReference>
<dbReference type="Pfam" id="PF00795">
    <property type="entry name" value="CN_hydrolase"/>
    <property type="match status" value="1"/>
</dbReference>
<dbReference type="PROSITE" id="PS50263">
    <property type="entry name" value="CN_HYDROLASE"/>
    <property type="match status" value="1"/>
</dbReference>
<dbReference type="Proteomes" id="UP001164746">
    <property type="component" value="Chromosome 1"/>
</dbReference>
<accession>A0ABY7DCK0</accession>